<feature type="domain" description="Protein kinase" evidence="12">
    <location>
        <begin position="855"/>
        <end position="1135"/>
    </location>
</feature>
<evidence type="ECO:0000256" key="9">
    <source>
        <dbReference type="ARBA" id="ARBA00061056"/>
    </source>
</evidence>
<evidence type="ECO:0000256" key="8">
    <source>
        <dbReference type="ARBA" id="ARBA00022840"/>
    </source>
</evidence>
<dbReference type="Gene3D" id="3.30.200.20">
    <property type="entry name" value="Phosphorylase Kinase, domain 1"/>
    <property type="match status" value="1"/>
</dbReference>
<dbReference type="FunFam" id="1.10.510.10:FF:000049">
    <property type="entry name" value="Mitogen-activated protein kinase"/>
    <property type="match status" value="1"/>
</dbReference>
<evidence type="ECO:0000259" key="12">
    <source>
        <dbReference type="PROSITE" id="PS50011"/>
    </source>
</evidence>
<evidence type="ECO:0000256" key="11">
    <source>
        <dbReference type="RuleBase" id="RU361165"/>
    </source>
</evidence>
<dbReference type="AlphaFoldDB" id="A0A8H6QX23"/>
<dbReference type="SUPFAM" id="SSF52540">
    <property type="entry name" value="P-loop containing nucleoside triphosphate hydrolases"/>
    <property type="match status" value="1"/>
</dbReference>
<proteinExistence type="inferred from homology"/>
<comment type="similarity">
    <text evidence="9 11">Belongs to the protein kinase superfamily. Ser/Thr protein kinase family. MAP kinase subfamily.</text>
</comment>
<comment type="caution">
    <text evidence="13">The sequence shown here is derived from an EMBL/GenBank/DDBJ whole genome shotgun (WGS) entry which is preliminary data.</text>
</comment>
<dbReference type="InterPro" id="IPR027417">
    <property type="entry name" value="P-loop_NTPase"/>
</dbReference>
<evidence type="ECO:0000256" key="3">
    <source>
        <dbReference type="ARBA" id="ARBA00022527"/>
    </source>
</evidence>
<sequence>MDSEDEPITYSSEGLNETLTKLSISPNPEANLAIREYCRKQVHGQEDPWLQKPEIPTPEEILPASSDEECVELMPNRIEGPWSSKETYLRAHYELLREDAVAPLRDAVAYVRNDPRMVDSQAVSIYEKVYMTGITFAQTGIAFRIRFSTNRSGKKIVWEYSKRLITGSVVALSPASDSFRSKCVIAIVAARPLEGVKQEPPEIDIFFAQPDDANFDPHQEWIMVEARTGYYEAMRHTMTALQRLNRERFPLADHICGLDPDVDAPDYVKESPNVDIQSVIGRADEEAKINLLEGWPDSPTGDLDKSQWAALEQILTKKLAIIQGPPGTGKTHVSVIALKILLSNMQPNDPPIIVSSQTNHALDQLLRHISVFEKDYIRLGGRSNDPEIKKRTLFSIRQNGSAVTVQGGMYGPSLRKYKTLVTTIVELLEAFSQVDDGTPLSSELFSKHGLLSAEQCDSLAKGAKGWIRPGAEEDTDPLIAWLGDQVVKFQVKYTTENFGFDEDEVDLEYEQLKELEAEQGIEEDDYENLKGQFIFLREALCGLVPSSLPETATLDCLRHSDMWKVPLKARGAVYDALRSQLKTVLLEQFRKLAAAYTRNCEDLRIGKWERDHLILRKAKLIGMTATGLSKYRALISSVKPKIILIEEAAEVIEAPIAVACLDSVQHMILVGDHQQLKGHCAVQDLEGEPFHLDVSMFERLVKNGVGYVALSLQRRMVPEIRRLLEPIYGELQDHRSVLRRPKVPGMGDLRSFFFSHSWPESSDSLASKYNALEAEMIVGFFVYLVLNGVLVDNITVLTFYNGQRKKILKLMRNHPYLQGQYVKVVTVDSYQGEENDIVILSLVRSSIAKGIGFLYVNPQPIGMGSFGLVCSAFDQITQQPVALKKIMKPFDSSSLAKRTYREIRLLKYLRHENLICLRDIFISPSEDIYIATELLGTDLGRLLSIKPLDSKFAQYFIYQILRGLKYIHSANVIHRDLKPTNILINENCDLKICDFGLARQQEPQMTGYVATRYYRAPEIMLTWQRYGVQVDVWSAGCILAEMLRGKPLFPGKDHVHQFHLITNILGNPPDAVIEKITSKNTVNFVRSLPSREPRDLSTVVPKDTDFDAIDLLKKMLVIDPDTRISAQDALRHPYLAPYHDPTDEPVASGPFDWSFDRADLPKETWKIMIYSEVLDYLNVDNPADPAAFDPSTPFDPSALEREFSEFLSDSGQI</sequence>
<dbReference type="CDD" id="cd18808">
    <property type="entry name" value="SF1_C_Upf1"/>
    <property type="match status" value="1"/>
</dbReference>
<evidence type="ECO:0000256" key="4">
    <source>
        <dbReference type="ARBA" id="ARBA00022679"/>
    </source>
</evidence>
<dbReference type="InterPro" id="IPR041677">
    <property type="entry name" value="DNA2/NAM7_AAA_11"/>
</dbReference>
<keyword evidence="11" id="KW-0460">Magnesium</keyword>
<keyword evidence="8 10" id="KW-0067">ATP-binding</keyword>
<keyword evidence="7" id="KW-0378">Hydrolase</keyword>
<organism evidence="13 14">
    <name type="scientific">Aspergillus felis</name>
    <dbReference type="NCBI Taxonomy" id="1287682"/>
    <lineage>
        <taxon>Eukaryota</taxon>
        <taxon>Fungi</taxon>
        <taxon>Dikarya</taxon>
        <taxon>Ascomycota</taxon>
        <taxon>Pezizomycotina</taxon>
        <taxon>Eurotiomycetes</taxon>
        <taxon>Eurotiomycetidae</taxon>
        <taxon>Eurotiales</taxon>
        <taxon>Aspergillaceae</taxon>
        <taxon>Aspergillus</taxon>
        <taxon>Aspergillus subgen. Fumigati</taxon>
    </lineage>
</organism>
<dbReference type="PROSITE" id="PS00108">
    <property type="entry name" value="PROTEIN_KINASE_ST"/>
    <property type="match status" value="1"/>
</dbReference>
<dbReference type="InterPro" id="IPR057373">
    <property type="entry name" value="ZNFX1"/>
</dbReference>
<dbReference type="SUPFAM" id="SSF56112">
    <property type="entry name" value="Protein kinase-like (PK-like)"/>
    <property type="match status" value="1"/>
</dbReference>
<evidence type="ECO:0000256" key="5">
    <source>
        <dbReference type="ARBA" id="ARBA00022741"/>
    </source>
</evidence>
<dbReference type="Pfam" id="PF25396">
    <property type="entry name" value="ZNFX1"/>
    <property type="match status" value="1"/>
</dbReference>
<dbReference type="InterPro" id="IPR041679">
    <property type="entry name" value="DNA2/NAM7-like_C"/>
</dbReference>
<dbReference type="InterPro" id="IPR017441">
    <property type="entry name" value="Protein_kinase_ATP_BS"/>
</dbReference>
<evidence type="ECO:0000256" key="2">
    <source>
        <dbReference type="ARBA" id="ARBA00012411"/>
    </source>
</evidence>
<dbReference type="SMART" id="SM00220">
    <property type="entry name" value="S_TKc"/>
    <property type="match status" value="1"/>
</dbReference>
<dbReference type="GO" id="GO:0004707">
    <property type="term" value="F:MAP kinase activity"/>
    <property type="evidence" value="ECO:0007669"/>
    <property type="project" value="UniProtKB-EC"/>
</dbReference>
<comment type="activity regulation">
    <text evidence="11">Activated by threonine and tyrosine phosphorylation.</text>
</comment>
<dbReference type="InterPro" id="IPR011009">
    <property type="entry name" value="Kinase-like_dom_sf"/>
</dbReference>
<evidence type="ECO:0000313" key="14">
    <source>
        <dbReference type="Proteomes" id="UP000641853"/>
    </source>
</evidence>
<dbReference type="FunFam" id="3.40.50.300:FF:002468">
    <property type="entry name" value="Suppressor of ascus dominance 3"/>
    <property type="match status" value="1"/>
</dbReference>
<dbReference type="InterPro" id="IPR050117">
    <property type="entry name" value="MAPK"/>
</dbReference>
<keyword evidence="5 10" id="KW-0547">Nucleotide-binding</keyword>
<dbReference type="EC" id="2.7.11.24" evidence="2 11"/>
<evidence type="ECO:0000256" key="7">
    <source>
        <dbReference type="ARBA" id="ARBA00022806"/>
    </source>
</evidence>
<dbReference type="EMBL" id="JACBAG010001842">
    <property type="protein sequence ID" value="KAF7180334.1"/>
    <property type="molecule type" value="Genomic_DNA"/>
</dbReference>
<keyword evidence="7" id="KW-0347">Helicase</keyword>
<dbReference type="PROSITE" id="PS01351">
    <property type="entry name" value="MAPK"/>
    <property type="match status" value="1"/>
</dbReference>
<dbReference type="GO" id="GO:0005524">
    <property type="term" value="F:ATP binding"/>
    <property type="evidence" value="ECO:0007669"/>
    <property type="project" value="UniProtKB-UniRule"/>
</dbReference>
<evidence type="ECO:0000313" key="13">
    <source>
        <dbReference type="EMBL" id="KAF7180334.1"/>
    </source>
</evidence>
<dbReference type="Proteomes" id="UP000641853">
    <property type="component" value="Unassembled WGS sequence"/>
</dbReference>
<accession>A0A8H6QX23</accession>
<name>A0A8H6QX23_9EURO</name>
<keyword evidence="6 11" id="KW-0418">Kinase</keyword>
<evidence type="ECO:0000256" key="10">
    <source>
        <dbReference type="PROSITE-ProRule" id="PRU10141"/>
    </source>
</evidence>
<dbReference type="PANTHER" id="PTHR24055">
    <property type="entry name" value="MITOGEN-ACTIVATED PROTEIN KINASE"/>
    <property type="match status" value="1"/>
</dbReference>
<comment type="cofactor">
    <cofactor evidence="1 11">
        <name>Mg(2+)</name>
        <dbReference type="ChEBI" id="CHEBI:18420"/>
    </cofactor>
</comment>
<keyword evidence="14" id="KW-1185">Reference proteome</keyword>
<dbReference type="Gene3D" id="3.40.50.300">
    <property type="entry name" value="P-loop containing nucleotide triphosphate hydrolases"/>
    <property type="match status" value="3"/>
</dbReference>
<gene>
    <name evidence="13" type="ORF">CNMCM7691_009502</name>
</gene>
<reference evidence="13" key="1">
    <citation type="submission" date="2020-06" db="EMBL/GenBank/DDBJ databases">
        <title>Draft genome sequences of strains closely related to Aspergillus parafelis and Aspergillus hiratsukae.</title>
        <authorList>
            <person name="Dos Santos R.A.C."/>
            <person name="Rivero-Menendez O."/>
            <person name="Steenwyk J.L."/>
            <person name="Mead M.E."/>
            <person name="Goldman G.H."/>
            <person name="Alastruey-Izquierdo A."/>
            <person name="Rokas A."/>
        </authorList>
    </citation>
    <scope>NUCLEOTIDE SEQUENCE</scope>
    <source>
        <strain evidence="13">CNM-CM7691</strain>
    </source>
</reference>
<dbReference type="Pfam" id="PF13087">
    <property type="entry name" value="AAA_12"/>
    <property type="match status" value="1"/>
</dbReference>
<keyword evidence="4 11" id="KW-0808">Transferase</keyword>
<comment type="catalytic activity">
    <reaction evidence="11">
        <text>L-threonyl-[protein] + ATP = O-phospho-L-threonyl-[protein] + ADP + H(+)</text>
        <dbReference type="Rhea" id="RHEA:46608"/>
        <dbReference type="Rhea" id="RHEA-COMP:11060"/>
        <dbReference type="Rhea" id="RHEA-COMP:11605"/>
        <dbReference type="ChEBI" id="CHEBI:15378"/>
        <dbReference type="ChEBI" id="CHEBI:30013"/>
        <dbReference type="ChEBI" id="CHEBI:30616"/>
        <dbReference type="ChEBI" id="CHEBI:61977"/>
        <dbReference type="ChEBI" id="CHEBI:456216"/>
        <dbReference type="EC" id="2.7.11.24"/>
    </reaction>
</comment>
<dbReference type="Pfam" id="PF00069">
    <property type="entry name" value="Pkinase"/>
    <property type="match status" value="1"/>
</dbReference>
<dbReference type="InterPro" id="IPR000719">
    <property type="entry name" value="Prot_kinase_dom"/>
</dbReference>
<protein>
    <recommendedName>
        <fullName evidence="2 11">Mitogen-activated protein kinase</fullName>
        <ecNumber evidence="2 11">2.7.11.24</ecNumber>
    </recommendedName>
</protein>
<dbReference type="FunFam" id="3.40.50.300:FF:003187">
    <property type="entry name" value="DEAD box helicase involved in nonsense mediated decay, putative"/>
    <property type="match status" value="1"/>
</dbReference>
<dbReference type="PROSITE" id="PS00107">
    <property type="entry name" value="PROTEIN_KINASE_ATP"/>
    <property type="match status" value="1"/>
</dbReference>
<dbReference type="InterPro" id="IPR008271">
    <property type="entry name" value="Ser/Thr_kinase_AS"/>
</dbReference>
<dbReference type="InterPro" id="IPR003527">
    <property type="entry name" value="MAP_kinase_CS"/>
</dbReference>
<dbReference type="GO" id="GO:0004386">
    <property type="term" value="F:helicase activity"/>
    <property type="evidence" value="ECO:0007669"/>
    <property type="project" value="InterPro"/>
</dbReference>
<keyword evidence="3 11" id="KW-0723">Serine/threonine-protein kinase</keyword>
<evidence type="ECO:0000256" key="1">
    <source>
        <dbReference type="ARBA" id="ARBA00001946"/>
    </source>
</evidence>
<dbReference type="InterPro" id="IPR047187">
    <property type="entry name" value="SF1_C_Upf1"/>
</dbReference>
<evidence type="ECO:0000256" key="6">
    <source>
        <dbReference type="ARBA" id="ARBA00022777"/>
    </source>
</evidence>
<feature type="binding site" evidence="10">
    <location>
        <position position="884"/>
    </location>
    <ligand>
        <name>ATP</name>
        <dbReference type="ChEBI" id="CHEBI:30616"/>
    </ligand>
</feature>
<dbReference type="Pfam" id="PF13086">
    <property type="entry name" value="AAA_11"/>
    <property type="match status" value="1"/>
</dbReference>
<dbReference type="PROSITE" id="PS50011">
    <property type="entry name" value="PROTEIN_KINASE_DOM"/>
    <property type="match status" value="1"/>
</dbReference>
<dbReference type="Gene3D" id="1.10.510.10">
    <property type="entry name" value="Transferase(Phosphotransferase) domain 1"/>
    <property type="match status" value="1"/>
</dbReference>